<gene>
    <name evidence="1" type="ORF">LEP1GSC133_3844</name>
</gene>
<sequence>MFIPSESWVRILGLALVRSDNKARLYDARFFKESSVTRSDMFKRLKYYFTFLFLFLRYKQEFRHNFGRRRGGNICIPQIRSLTISG</sequence>
<dbReference type="AlphaFoldDB" id="M6WA26"/>
<accession>M6WA26</accession>
<proteinExistence type="predicted"/>
<reference evidence="1 2" key="1">
    <citation type="submission" date="2013-01" db="EMBL/GenBank/DDBJ databases">
        <authorList>
            <person name="Harkins D.M."/>
            <person name="Durkin A.S."/>
            <person name="Brinkac L.M."/>
            <person name="Haft D.H."/>
            <person name="Selengut J.D."/>
            <person name="Sanka R."/>
            <person name="DePew J."/>
            <person name="Purushe J."/>
            <person name="Picardeau M."/>
            <person name="Werts C."/>
            <person name="Goarant C."/>
            <person name="Vinetz J.M."/>
            <person name="Sutton G.G."/>
            <person name="Nierman W.C."/>
            <person name="Fouts D.E."/>
        </authorList>
    </citation>
    <scope>NUCLEOTIDE SEQUENCE [LARGE SCALE GENOMIC DNA]</scope>
    <source>
        <strain evidence="1 2">200901868</strain>
    </source>
</reference>
<comment type="caution">
    <text evidence="1">The sequence shown here is derived from an EMBL/GenBank/DDBJ whole genome shotgun (WGS) entry which is preliminary data.</text>
</comment>
<dbReference type="EMBL" id="AKWF02000028">
    <property type="protein sequence ID" value="EMO64311.1"/>
    <property type="molecule type" value="Genomic_DNA"/>
</dbReference>
<protein>
    <submittedName>
        <fullName evidence="1">Uncharacterized protein</fullName>
    </submittedName>
</protein>
<dbReference type="Proteomes" id="UP000012159">
    <property type="component" value="Unassembled WGS sequence"/>
</dbReference>
<organism evidence="1 2">
    <name type="scientific">Leptospira borgpetersenii serovar Pomona str. 200901868</name>
    <dbReference type="NCBI Taxonomy" id="1192866"/>
    <lineage>
        <taxon>Bacteria</taxon>
        <taxon>Pseudomonadati</taxon>
        <taxon>Spirochaetota</taxon>
        <taxon>Spirochaetia</taxon>
        <taxon>Leptospirales</taxon>
        <taxon>Leptospiraceae</taxon>
        <taxon>Leptospira</taxon>
    </lineage>
</organism>
<name>M6WA26_LEPBO</name>
<evidence type="ECO:0000313" key="1">
    <source>
        <dbReference type="EMBL" id="EMO64311.1"/>
    </source>
</evidence>
<evidence type="ECO:0000313" key="2">
    <source>
        <dbReference type="Proteomes" id="UP000012159"/>
    </source>
</evidence>